<organism evidence="2 3">
    <name type="scientific">Desulfotomaculum nigrificans (strain DSM 14880 / VKM B-2319 / CO-1-SRB)</name>
    <name type="common">Desulfotomaculum carboxydivorans</name>
    <dbReference type="NCBI Taxonomy" id="868595"/>
    <lineage>
        <taxon>Bacteria</taxon>
        <taxon>Bacillati</taxon>
        <taxon>Bacillota</taxon>
        <taxon>Clostridia</taxon>
        <taxon>Eubacteriales</taxon>
        <taxon>Desulfotomaculaceae</taxon>
        <taxon>Desulfotomaculum</taxon>
    </lineage>
</organism>
<dbReference type="KEGG" id="dca:Desca_2692"/>
<dbReference type="eggNOG" id="COG2206">
    <property type="taxonomic scope" value="Bacteria"/>
</dbReference>
<evidence type="ECO:0000313" key="2">
    <source>
        <dbReference type="EMBL" id="AEF95509.1"/>
    </source>
</evidence>
<dbReference type="AlphaFoldDB" id="F6B686"/>
<feature type="domain" description="HD-GYP" evidence="1">
    <location>
        <begin position="105"/>
        <end position="301"/>
    </location>
</feature>
<proteinExistence type="predicted"/>
<dbReference type="STRING" id="868595.Desca_2692"/>
<dbReference type="PANTHER" id="PTHR43155">
    <property type="entry name" value="CYCLIC DI-GMP PHOSPHODIESTERASE PA4108-RELATED"/>
    <property type="match status" value="1"/>
</dbReference>
<name>F6B686_DESCC</name>
<dbReference type="InterPro" id="IPR003607">
    <property type="entry name" value="HD/PDEase_dom"/>
</dbReference>
<keyword evidence="2" id="KW-0378">Hydrolase</keyword>
<dbReference type="GO" id="GO:0016787">
    <property type="term" value="F:hydrolase activity"/>
    <property type="evidence" value="ECO:0007669"/>
    <property type="project" value="UniProtKB-KW"/>
</dbReference>
<accession>F6B686</accession>
<dbReference type="CDD" id="cd00077">
    <property type="entry name" value="HDc"/>
    <property type="match status" value="1"/>
</dbReference>
<dbReference type="PANTHER" id="PTHR43155:SF2">
    <property type="entry name" value="CYCLIC DI-GMP PHOSPHODIESTERASE PA4108"/>
    <property type="match status" value="1"/>
</dbReference>
<evidence type="ECO:0000259" key="1">
    <source>
        <dbReference type="PROSITE" id="PS51832"/>
    </source>
</evidence>
<evidence type="ECO:0000313" key="3">
    <source>
        <dbReference type="Proteomes" id="UP000009226"/>
    </source>
</evidence>
<dbReference type="InterPro" id="IPR037522">
    <property type="entry name" value="HD_GYP_dom"/>
</dbReference>
<dbReference type="Proteomes" id="UP000009226">
    <property type="component" value="Chromosome"/>
</dbReference>
<dbReference type="Pfam" id="PF13487">
    <property type="entry name" value="HD_5"/>
    <property type="match status" value="1"/>
</dbReference>
<sequence>MRLIPIEKARVGMILGKNIYGTSGQVLLNEGVKLTEKYLSLLANYGVSSLYIKNSPDDDIVIDDIVSEKTRLLALNTTRKIVDKIKVGSGIDAKEVKLIIDNIINDILKNPNLVINLVDIRSADDYLFGHSVNAAVLSTLVGVAFGYNQTKLYNLAVGALFHDIGKIKINPEILHKTGPLTPEEKADLKKHPDFGFDILRSNPDISLLSAHVAYQHHEWFDGNGYPRGLKGEEIHHFARIVSVTQTYDFLTSDTPQRARYSTSEAVEYLMACSGSMFDPEVVRTFLSSVAIYPVGTQVQLNTGDSGIVVKVYKNYPTRPVIRIIRNPFGIKIDHSYEVDLLDKKTLFITRVIED</sequence>
<gene>
    <name evidence="2" type="ordered locus">Desca_2692</name>
</gene>
<protein>
    <submittedName>
        <fullName evidence="2">Metal dependent phosphohydrolase</fullName>
    </submittedName>
</protein>
<dbReference type="PROSITE" id="PS51832">
    <property type="entry name" value="HD_GYP"/>
    <property type="match status" value="1"/>
</dbReference>
<dbReference type="Gene3D" id="1.10.3210.10">
    <property type="entry name" value="Hypothetical protein af1432"/>
    <property type="match status" value="1"/>
</dbReference>
<dbReference type="HOGENOM" id="CLU_000445_92_1_9"/>
<dbReference type="EMBL" id="CP002736">
    <property type="protein sequence ID" value="AEF95509.1"/>
    <property type="molecule type" value="Genomic_DNA"/>
</dbReference>
<dbReference type="SUPFAM" id="SSF109604">
    <property type="entry name" value="HD-domain/PDEase-like"/>
    <property type="match status" value="1"/>
</dbReference>
<keyword evidence="3" id="KW-1185">Reference proteome</keyword>
<reference evidence="2 3" key="1">
    <citation type="submission" date="2011-05" db="EMBL/GenBank/DDBJ databases">
        <title>Complete sequence of Desulfotomaculum carboxydivorans CO-1-SRB.</title>
        <authorList>
            <consortium name="US DOE Joint Genome Institute"/>
            <person name="Lucas S."/>
            <person name="Han J."/>
            <person name="Lapidus A."/>
            <person name="Cheng J.-F."/>
            <person name="Goodwin L."/>
            <person name="Pitluck S."/>
            <person name="Peters L."/>
            <person name="Mikhailova N."/>
            <person name="Lu M."/>
            <person name="Han C."/>
            <person name="Tapia R."/>
            <person name="Land M."/>
            <person name="Hauser L."/>
            <person name="Kyrpides N."/>
            <person name="Ivanova N."/>
            <person name="Pagani I."/>
            <person name="Stams A."/>
            <person name="Plugge C."/>
            <person name="Muyzer G."/>
            <person name="Kuever J."/>
            <person name="Parshina S."/>
            <person name="Ivanova A."/>
            <person name="Nazina T."/>
            <person name="Woyke T."/>
        </authorList>
    </citation>
    <scope>NUCLEOTIDE SEQUENCE [LARGE SCALE GENOMIC DNA]</scope>
    <source>
        <strain evidence="3">DSM 14880 / VKM B-2319 / CO-1-SRB</strain>
    </source>
</reference>